<name>A0AB36RKC0_9CORY</name>
<protein>
    <recommendedName>
        <fullName evidence="3">Exopolyphosphatase</fullName>
    </recommendedName>
</protein>
<reference evidence="1 2" key="1">
    <citation type="submission" date="2017-08" db="EMBL/GenBank/DDBJ databases">
        <title>Whole genome sequences of 6 clinical strains closest to Corynebacterium imitans.</title>
        <authorList>
            <person name="Bernier A.-M."/>
            <person name="Burdz T."/>
            <person name="Bernard K."/>
        </authorList>
    </citation>
    <scope>NUCLEOTIDE SEQUENCE [LARGE SCALE GENOMIC DNA]</scope>
    <source>
        <strain evidence="1 2">NML92-0415</strain>
    </source>
</reference>
<dbReference type="EMBL" id="NSGP01000013">
    <property type="protein sequence ID" value="PAT09875.1"/>
    <property type="molecule type" value="Genomic_DNA"/>
</dbReference>
<dbReference type="SUPFAM" id="SSF53697">
    <property type="entry name" value="SIS domain"/>
    <property type="match status" value="1"/>
</dbReference>
<dbReference type="Proteomes" id="UP000218041">
    <property type="component" value="Unassembled WGS sequence"/>
</dbReference>
<dbReference type="GO" id="GO:1901135">
    <property type="term" value="P:carbohydrate derivative metabolic process"/>
    <property type="evidence" value="ECO:0007669"/>
    <property type="project" value="InterPro"/>
</dbReference>
<evidence type="ECO:0000313" key="1">
    <source>
        <dbReference type="EMBL" id="PAT09875.1"/>
    </source>
</evidence>
<dbReference type="RefSeq" id="WP_095555500.1">
    <property type="nucleotide sequence ID" value="NZ_NSGP01000013.1"/>
</dbReference>
<dbReference type="GO" id="GO:0097367">
    <property type="term" value="F:carbohydrate derivative binding"/>
    <property type="evidence" value="ECO:0007669"/>
    <property type="project" value="InterPro"/>
</dbReference>
<sequence>MSDYYEGAGGYDRETVRFFDIAHEGAQVRAIIDALPSLANLRGMQPRSVVVVATDQVARAAARAVAQVRAPLPLPVVVTDTLPGYVGALDVVVMVGDAAARERDVRALLTAAQRGAETVLAGPARGPIVDEAPTSTVVVPALPTTMGPSPARTIAVLSAVLDALDPRAAAEALAERFRMLADELDAELTAVSPERAEDVNAARQLRAFARDARVVHSGTTRHGLALAELVAALWSCRGLASGFVDADELPQALELARGGAPAPADDIFHDPFLDGPVELVPLKVVLWAQPDAHAPVAPNTRAETVASQHLGESVTVLRLLARAYAVTALDDPSDG</sequence>
<accession>A0AB36RKC0</accession>
<proteinExistence type="predicted"/>
<evidence type="ECO:0000313" key="2">
    <source>
        <dbReference type="Proteomes" id="UP000218041"/>
    </source>
</evidence>
<gene>
    <name evidence="1" type="ORF">CKJ80_09140</name>
</gene>
<comment type="caution">
    <text evidence="1">The sequence shown here is derived from an EMBL/GenBank/DDBJ whole genome shotgun (WGS) entry which is preliminary data.</text>
</comment>
<dbReference type="InterPro" id="IPR046348">
    <property type="entry name" value="SIS_dom_sf"/>
</dbReference>
<evidence type="ECO:0008006" key="3">
    <source>
        <dbReference type="Google" id="ProtNLM"/>
    </source>
</evidence>
<dbReference type="AlphaFoldDB" id="A0AB36RKC0"/>
<organism evidence="1 2">
    <name type="scientific">Corynebacterium hadale</name>
    <dbReference type="NCBI Taxonomy" id="2026255"/>
    <lineage>
        <taxon>Bacteria</taxon>
        <taxon>Bacillati</taxon>
        <taxon>Actinomycetota</taxon>
        <taxon>Actinomycetes</taxon>
        <taxon>Mycobacteriales</taxon>
        <taxon>Corynebacteriaceae</taxon>
        <taxon>Corynebacterium</taxon>
    </lineage>
</organism>